<dbReference type="Proteomes" id="UP000076532">
    <property type="component" value="Unassembled WGS sequence"/>
</dbReference>
<organism evidence="1 2">
    <name type="scientific">Athelia psychrophila</name>
    <dbReference type="NCBI Taxonomy" id="1759441"/>
    <lineage>
        <taxon>Eukaryota</taxon>
        <taxon>Fungi</taxon>
        <taxon>Dikarya</taxon>
        <taxon>Basidiomycota</taxon>
        <taxon>Agaricomycotina</taxon>
        <taxon>Agaricomycetes</taxon>
        <taxon>Agaricomycetidae</taxon>
        <taxon>Atheliales</taxon>
        <taxon>Atheliaceae</taxon>
        <taxon>Athelia</taxon>
    </lineage>
</organism>
<name>A0A166IEN8_9AGAM</name>
<dbReference type="EMBL" id="KV417561">
    <property type="protein sequence ID" value="KZP19733.1"/>
    <property type="molecule type" value="Genomic_DNA"/>
</dbReference>
<keyword evidence="2" id="KW-1185">Reference proteome</keyword>
<dbReference type="AlphaFoldDB" id="A0A166IEN8"/>
<evidence type="ECO:0000313" key="1">
    <source>
        <dbReference type="EMBL" id="KZP19733.1"/>
    </source>
</evidence>
<accession>A0A166IEN8</accession>
<reference evidence="1 2" key="1">
    <citation type="journal article" date="2016" name="Mol. Biol. Evol.">
        <title>Comparative Genomics of Early-Diverging Mushroom-Forming Fungi Provides Insights into the Origins of Lignocellulose Decay Capabilities.</title>
        <authorList>
            <person name="Nagy L.G."/>
            <person name="Riley R."/>
            <person name="Tritt A."/>
            <person name="Adam C."/>
            <person name="Daum C."/>
            <person name="Floudas D."/>
            <person name="Sun H."/>
            <person name="Yadav J.S."/>
            <person name="Pangilinan J."/>
            <person name="Larsson K.H."/>
            <person name="Matsuura K."/>
            <person name="Barry K."/>
            <person name="Labutti K."/>
            <person name="Kuo R."/>
            <person name="Ohm R.A."/>
            <person name="Bhattacharya S.S."/>
            <person name="Shirouzu T."/>
            <person name="Yoshinaga Y."/>
            <person name="Martin F.M."/>
            <person name="Grigoriev I.V."/>
            <person name="Hibbett D.S."/>
        </authorList>
    </citation>
    <scope>NUCLEOTIDE SEQUENCE [LARGE SCALE GENOMIC DNA]</scope>
    <source>
        <strain evidence="1 2">CBS 109695</strain>
    </source>
</reference>
<proteinExistence type="predicted"/>
<protein>
    <submittedName>
        <fullName evidence="1">Uncharacterized protein</fullName>
    </submittedName>
</protein>
<evidence type="ECO:0000313" key="2">
    <source>
        <dbReference type="Proteomes" id="UP000076532"/>
    </source>
</evidence>
<gene>
    <name evidence="1" type="ORF">FIBSPDRAFT_862435</name>
</gene>
<sequence>MDDQDDFPAFDFLITGFQRAIDDVSHNDGMRKSTPRPQPMTKATARCLGELFVPRQGPWRGRGGSECLYGCPRSVTSEPWLRLGARVELGLELRSAESSETSVISEFQAGRSGTGARPPRPSICSPYREGLARIAVFVLAYDSDILYVSGYKTGRRP</sequence>